<dbReference type="Proteomes" id="UP000234530">
    <property type="component" value="Chromosome"/>
</dbReference>
<accession>A0A2H5EZ05</accession>
<gene>
    <name evidence="1" type="ORF">CX676_10430</name>
</gene>
<evidence type="ECO:0000313" key="1">
    <source>
        <dbReference type="EMBL" id="AUH64529.1"/>
    </source>
</evidence>
<dbReference type="PIRSF" id="PIRSF024492">
    <property type="entry name" value="UCP024492"/>
    <property type="match status" value="1"/>
</dbReference>
<keyword evidence="2" id="KW-1185">Reference proteome</keyword>
<proteinExistence type="predicted"/>
<sequence length="187" mass="20057">MTAPFYTVGHSDRSLPDFLDLLASAGVGFVADIRKMPMSRANPQFNGGPLAGVLAEAGIGYEHVASLGGLRGRDRGVPFAVNALWRNRSFHNYADYALSPEFRDGLAHLLQLGAERRVTVMCSEAVWWRCHRRIVADYLIGDGQPVFHIMAPDRLEPAVMTPGAVVTPGAGITYPPAPEGAGGEGLT</sequence>
<dbReference type="KEGG" id="pzh:CX676_10430"/>
<protein>
    <submittedName>
        <fullName evidence="1">DNA repair protein</fullName>
    </submittedName>
</protein>
<name>A0A2H5EZ05_9RHOB</name>
<dbReference type="InterPro" id="IPR007438">
    <property type="entry name" value="DUF488"/>
</dbReference>
<evidence type="ECO:0000313" key="2">
    <source>
        <dbReference type="Proteomes" id="UP000234530"/>
    </source>
</evidence>
<reference evidence="1 2" key="1">
    <citation type="journal article" date="2013" name="Antonie Van Leeuwenhoek">
        <title>Paracoccus zhejiangensis sp. nov., isolated from activated sludge in wastewater-treatment system.</title>
        <authorList>
            <person name="Wu Z.G."/>
            <person name="Zhang D.F."/>
            <person name="Liu Y.L."/>
            <person name="Wang F."/>
            <person name="Jiang X."/>
            <person name="Li C."/>
            <person name="Li S.P."/>
            <person name="Hong Q."/>
            <person name="Li W.J."/>
        </authorList>
    </citation>
    <scope>NUCLEOTIDE SEQUENCE [LARGE SCALE GENOMIC DNA]</scope>
    <source>
        <strain evidence="1 2">J6</strain>
    </source>
</reference>
<dbReference type="EMBL" id="CP025430">
    <property type="protein sequence ID" value="AUH64529.1"/>
    <property type="molecule type" value="Genomic_DNA"/>
</dbReference>
<dbReference type="AlphaFoldDB" id="A0A2H5EZ05"/>
<dbReference type="InterPro" id="IPR014519">
    <property type="entry name" value="UCP024492"/>
</dbReference>
<dbReference type="OrthoDB" id="9789109at2"/>
<dbReference type="Pfam" id="PF04343">
    <property type="entry name" value="DUF488"/>
    <property type="match status" value="1"/>
</dbReference>
<dbReference type="PANTHER" id="PTHR39337">
    <property type="entry name" value="BLR5642 PROTEIN"/>
    <property type="match status" value="1"/>
</dbReference>
<organism evidence="1 2">
    <name type="scientific">Paracoccus zhejiangensis</name>
    <dbReference type="NCBI Taxonomy" id="1077935"/>
    <lineage>
        <taxon>Bacteria</taxon>
        <taxon>Pseudomonadati</taxon>
        <taxon>Pseudomonadota</taxon>
        <taxon>Alphaproteobacteria</taxon>
        <taxon>Rhodobacterales</taxon>
        <taxon>Paracoccaceae</taxon>
        <taxon>Paracoccus</taxon>
    </lineage>
</organism>
<dbReference type="PANTHER" id="PTHR39337:SF1">
    <property type="entry name" value="BLR5642 PROTEIN"/>
    <property type="match status" value="1"/>
</dbReference>
<dbReference type="RefSeq" id="WP_101752558.1">
    <property type="nucleotide sequence ID" value="NZ_CP025430.1"/>
</dbReference>